<evidence type="ECO:0000256" key="6">
    <source>
        <dbReference type="ARBA" id="ARBA00022490"/>
    </source>
</evidence>
<keyword evidence="13 18" id="KW-0067">ATP-binding</keyword>
<organism evidence="21 22">
    <name type="scientific">Limosa lapponica baueri</name>
    <dbReference type="NCBI Taxonomy" id="1758121"/>
    <lineage>
        <taxon>Eukaryota</taxon>
        <taxon>Metazoa</taxon>
        <taxon>Chordata</taxon>
        <taxon>Craniata</taxon>
        <taxon>Vertebrata</taxon>
        <taxon>Euteleostomi</taxon>
        <taxon>Archelosauria</taxon>
        <taxon>Archosauria</taxon>
        <taxon>Dinosauria</taxon>
        <taxon>Saurischia</taxon>
        <taxon>Theropoda</taxon>
        <taxon>Coelurosauria</taxon>
        <taxon>Aves</taxon>
        <taxon>Neognathae</taxon>
        <taxon>Neoaves</taxon>
        <taxon>Charadriiformes</taxon>
        <taxon>Scolopacidae</taxon>
        <taxon>Limosa</taxon>
    </lineage>
</organism>
<dbReference type="GO" id="GO:0005524">
    <property type="term" value="F:ATP binding"/>
    <property type="evidence" value="ECO:0007669"/>
    <property type="project" value="UniProtKB-UniRule"/>
</dbReference>
<keyword evidence="22" id="KW-1185">Reference proteome</keyword>
<keyword evidence="8" id="KW-0597">Phosphoprotein</keyword>
<dbReference type="Proteomes" id="UP000233556">
    <property type="component" value="Unassembled WGS sequence"/>
</dbReference>
<feature type="compositionally biased region" description="Basic residues" evidence="19">
    <location>
        <begin position="562"/>
        <end position="577"/>
    </location>
</feature>
<comment type="subcellular location">
    <subcellularLocation>
        <location evidence="2">Cytoplasm</location>
        <location evidence="2">Cytoskeleton</location>
    </subcellularLocation>
</comment>
<comment type="cofactor">
    <cofactor evidence="1">
        <name>Mg(2+)</name>
        <dbReference type="ChEBI" id="CHEBI:18420"/>
    </cofactor>
</comment>
<feature type="compositionally biased region" description="Basic and acidic residues" evidence="19">
    <location>
        <begin position="922"/>
        <end position="959"/>
    </location>
</feature>
<evidence type="ECO:0000256" key="4">
    <source>
        <dbReference type="ARBA" id="ARBA00010886"/>
    </source>
</evidence>
<feature type="compositionally biased region" description="Basic and acidic residues" evidence="19">
    <location>
        <begin position="522"/>
        <end position="561"/>
    </location>
</feature>
<dbReference type="PROSITE" id="PS00108">
    <property type="entry name" value="PROTEIN_KINASE_ST"/>
    <property type="match status" value="1"/>
</dbReference>
<name>A0A2I0TWG1_LIMLA</name>
<dbReference type="InterPro" id="IPR011009">
    <property type="entry name" value="Kinase-like_dom_sf"/>
</dbReference>
<feature type="binding site" evidence="18">
    <location>
        <position position="653"/>
    </location>
    <ligand>
        <name>ATP</name>
        <dbReference type="ChEBI" id="CHEBI:30616"/>
    </ligand>
</feature>
<dbReference type="EC" id="2.7.11.1" evidence="5"/>
<evidence type="ECO:0000256" key="19">
    <source>
        <dbReference type="SAM" id="MobiDB-lite"/>
    </source>
</evidence>
<evidence type="ECO:0000256" key="11">
    <source>
        <dbReference type="ARBA" id="ARBA00022741"/>
    </source>
</evidence>
<evidence type="ECO:0000256" key="5">
    <source>
        <dbReference type="ARBA" id="ARBA00012513"/>
    </source>
</evidence>
<evidence type="ECO:0000256" key="8">
    <source>
        <dbReference type="ARBA" id="ARBA00022553"/>
    </source>
</evidence>
<dbReference type="FunFam" id="1.10.510.10:FF:000172">
    <property type="entry name" value="serine/threonine-protein kinase Nek1 isoform X1"/>
    <property type="match status" value="1"/>
</dbReference>
<dbReference type="PROSITE" id="PS50011">
    <property type="entry name" value="PROTEIN_KINASE_DOM"/>
    <property type="match status" value="1"/>
</dbReference>
<keyword evidence="9" id="KW-0808">Transferase</keyword>
<dbReference type="PANTHER" id="PTHR44984">
    <property type="entry name" value="SERINE/THREONINE-PROTEIN KINASE NEK3"/>
    <property type="match status" value="1"/>
</dbReference>
<keyword evidence="15" id="KW-0206">Cytoskeleton</keyword>
<keyword evidence="12" id="KW-0418">Kinase</keyword>
<feature type="region of interest" description="Disordered" evidence="19">
    <location>
        <begin position="900"/>
        <end position="966"/>
    </location>
</feature>
<gene>
    <name evidence="21" type="ORF">llap_11586</name>
</gene>
<dbReference type="PROSITE" id="PS00107">
    <property type="entry name" value="PROTEIN_KINASE_ATP"/>
    <property type="match status" value="1"/>
</dbReference>
<keyword evidence="10" id="KW-0479">Metal-binding</keyword>
<dbReference type="GO" id="GO:0005856">
    <property type="term" value="C:cytoskeleton"/>
    <property type="evidence" value="ECO:0007669"/>
    <property type="project" value="UniProtKB-SubCell"/>
</dbReference>
<dbReference type="GO" id="GO:0046872">
    <property type="term" value="F:metal ion binding"/>
    <property type="evidence" value="ECO:0007669"/>
    <property type="project" value="UniProtKB-KW"/>
</dbReference>
<dbReference type="GO" id="GO:0004674">
    <property type="term" value="F:protein serine/threonine kinase activity"/>
    <property type="evidence" value="ECO:0007669"/>
    <property type="project" value="UniProtKB-KW"/>
</dbReference>
<evidence type="ECO:0000256" key="14">
    <source>
        <dbReference type="ARBA" id="ARBA00022842"/>
    </source>
</evidence>
<protein>
    <recommendedName>
        <fullName evidence="5">non-specific serine/threonine protein kinase</fullName>
        <ecNumber evidence="5">2.7.11.1</ecNumber>
    </recommendedName>
</protein>
<accession>A0A2I0TWG1</accession>
<dbReference type="Pfam" id="PF00069">
    <property type="entry name" value="Pkinase"/>
    <property type="match status" value="1"/>
</dbReference>
<evidence type="ECO:0000256" key="9">
    <source>
        <dbReference type="ARBA" id="ARBA00022679"/>
    </source>
</evidence>
<feature type="region of interest" description="Disordered" evidence="19">
    <location>
        <begin position="312"/>
        <end position="334"/>
    </location>
</feature>
<feature type="compositionally biased region" description="Basic and acidic residues" evidence="19">
    <location>
        <begin position="13"/>
        <end position="32"/>
    </location>
</feature>
<dbReference type="FunFam" id="3.30.200.20:FF:000097">
    <property type="entry name" value="Probable serine/threonine-protein kinase nek1"/>
    <property type="match status" value="1"/>
</dbReference>
<feature type="region of interest" description="Disordered" evidence="19">
    <location>
        <begin position="1"/>
        <end position="92"/>
    </location>
</feature>
<evidence type="ECO:0000256" key="16">
    <source>
        <dbReference type="ARBA" id="ARBA00047899"/>
    </source>
</evidence>
<comment type="catalytic activity">
    <reaction evidence="17">
        <text>L-seryl-[protein] + ATP = O-phospho-L-seryl-[protein] + ADP + H(+)</text>
        <dbReference type="Rhea" id="RHEA:17989"/>
        <dbReference type="Rhea" id="RHEA-COMP:9863"/>
        <dbReference type="Rhea" id="RHEA-COMP:11604"/>
        <dbReference type="ChEBI" id="CHEBI:15378"/>
        <dbReference type="ChEBI" id="CHEBI:29999"/>
        <dbReference type="ChEBI" id="CHEBI:30616"/>
        <dbReference type="ChEBI" id="CHEBI:83421"/>
        <dbReference type="ChEBI" id="CHEBI:456216"/>
        <dbReference type="EC" id="2.7.11.1"/>
    </reaction>
</comment>
<evidence type="ECO:0000256" key="17">
    <source>
        <dbReference type="ARBA" id="ARBA00048679"/>
    </source>
</evidence>
<keyword evidence="11 18" id="KW-0547">Nucleotide-binding</keyword>
<dbReference type="SUPFAM" id="SSF56112">
    <property type="entry name" value="Protein kinase-like (PK-like)"/>
    <property type="match status" value="2"/>
</dbReference>
<keyword evidence="6" id="KW-0963">Cytoplasm</keyword>
<feature type="compositionally biased region" description="Polar residues" evidence="19">
    <location>
        <begin position="82"/>
        <end position="92"/>
    </location>
</feature>
<comment type="catalytic activity">
    <reaction evidence="16">
        <text>L-threonyl-[protein] + ATP = O-phospho-L-threonyl-[protein] + ADP + H(+)</text>
        <dbReference type="Rhea" id="RHEA:46608"/>
        <dbReference type="Rhea" id="RHEA-COMP:11060"/>
        <dbReference type="Rhea" id="RHEA-COMP:11605"/>
        <dbReference type="ChEBI" id="CHEBI:15378"/>
        <dbReference type="ChEBI" id="CHEBI:30013"/>
        <dbReference type="ChEBI" id="CHEBI:30616"/>
        <dbReference type="ChEBI" id="CHEBI:61977"/>
        <dbReference type="ChEBI" id="CHEBI:456216"/>
        <dbReference type="EC" id="2.7.11.1"/>
    </reaction>
</comment>
<evidence type="ECO:0000256" key="1">
    <source>
        <dbReference type="ARBA" id="ARBA00001946"/>
    </source>
</evidence>
<dbReference type="OrthoDB" id="9945093at2759"/>
<dbReference type="SMART" id="SM00220">
    <property type="entry name" value="S_TKc"/>
    <property type="match status" value="1"/>
</dbReference>
<feature type="region of interest" description="Disordered" evidence="19">
    <location>
        <begin position="518"/>
        <end position="587"/>
    </location>
</feature>
<evidence type="ECO:0000256" key="12">
    <source>
        <dbReference type="ARBA" id="ARBA00022777"/>
    </source>
</evidence>
<evidence type="ECO:0000256" key="13">
    <source>
        <dbReference type="ARBA" id="ARBA00022840"/>
    </source>
</evidence>
<dbReference type="Gene3D" id="1.10.510.10">
    <property type="entry name" value="Transferase(Phosphotransferase) domain 1"/>
    <property type="match status" value="2"/>
</dbReference>
<dbReference type="PANTHER" id="PTHR44984:SF1">
    <property type="entry name" value="SERINE_THREONINE-PROTEIN KINASE NEK3"/>
    <property type="match status" value="1"/>
</dbReference>
<feature type="domain" description="Protein kinase" evidence="20">
    <location>
        <begin position="624"/>
        <end position="877"/>
    </location>
</feature>
<keyword evidence="14" id="KW-0460">Magnesium</keyword>
<dbReference type="InterPro" id="IPR029197">
    <property type="entry name" value="CKAP2_C"/>
</dbReference>
<dbReference type="InterPro" id="IPR017441">
    <property type="entry name" value="Protein_kinase_ATP_BS"/>
</dbReference>
<comment type="similarity">
    <text evidence="3">Belongs to the CKAP2 family.</text>
</comment>
<evidence type="ECO:0000313" key="21">
    <source>
        <dbReference type="EMBL" id="PKU38112.1"/>
    </source>
</evidence>
<comment type="similarity">
    <text evidence="4">Belongs to the protein kinase superfamily. NEK Ser/Thr protein kinase family. NIMA subfamily.</text>
</comment>
<evidence type="ECO:0000313" key="22">
    <source>
        <dbReference type="Proteomes" id="UP000233556"/>
    </source>
</evidence>
<reference evidence="22" key="1">
    <citation type="submission" date="2017-11" db="EMBL/GenBank/DDBJ databases">
        <authorList>
            <person name="Lima N.C."/>
            <person name="Parody-Merino A.M."/>
            <person name="Battley P.F."/>
            <person name="Fidler A.E."/>
            <person name="Prosdocimi F."/>
        </authorList>
    </citation>
    <scope>NUCLEOTIDE SEQUENCE [LARGE SCALE GENOMIC DNA]</scope>
</reference>
<evidence type="ECO:0000256" key="15">
    <source>
        <dbReference type="ARBA" id="ARBA00023212"/>
    </source>
</evidence>
<dbReference type="InterPro" id="IPR000719">
    <property type="entry name" value="Prot_kinase_dom"/>
</dbReference>
<evidence type="ECO:0000259" key="20">
    <source>
        <dbReference type="PROSITE" id="PS50011"/>
    </source>
</evidence>
<evidence type="ECO:0000256" key="7">
    <source>
        <dbReference type="ARBA" id="ARBA00022527"/>
    </source>
</evidence>
<evidence type="ECO:0000256" key="18">
    <source>
        <dbReference type="PROSITE-ProRule" id="PRU10141"/>
    </source>
</evidence>
<reference evidence="22" key="2">
    <citation type="submission" date="2017-12" db="EMBL/GenBank/DDBJ databases">
        <title>Genome sequence of the Bar-tailed Godwit (Limosa lapponica baueri).</title>
        <authorList>
            <person name="Lima N.C.B."/>
            <person name="Parody-Merino A.M."/>
            <person name="Battley P.F."/>
            <person name="Fidler A.E."/>
            <person name="Prosdocimi F."/>
        </authorList>
    </citation>
    <scope>NUCLEOTIDE SEQUENCE [LARGE SCALE GENOMIC DNA]</scope>
</reference>
<dbReference type="EMBL" id="KZ506855">
    <property type="protein sequence ID" value="PKU38112.1"/>
    <property type="molecule type" value="Genomic_DNA"/>
</dbReference>
<sequence length="1409" mass="160504">MAARSPPQLPASRRSEPTYREQRRQKVEEYLSRKKTFSGVPIQENEGSISSRTRRATTTKLQDKIQLSTSPEPEMENKENTNKLSWDESSGTSEKNVILNSSAITLTNSISGTNYNPEDHPCKDEVTEVKSQHMSLTKSFLQIKSIREKQLIAEKENSSICLPKKPVLGTYRGKVIQSKINSFRKAPRNEGEKSSLPDKKLLPSAIKPAARSVSTSTVLKTIKGTNKPNSVKPNGVLPFQSKPSDKAALNSQASMKKWQLASAVVPKKVTGQKMMGGRGLQPPKAASNNSVRRVLEGKKCADFCEDARSKAPAKPIPVVPGTKLGRESRTNGNRKSLLPKESAVERRARLDEWRASRGKVMRRPPISVLLGPQSKSKEQEFSSVDSLEDVLNSEKVKSTLAECLQLTEQGCRGDEVRAMLEDLTLSIPGAKKLAKYWICCMRLKQKGPLEKLIAVYEEAILAGAMPKDELRHTLIDAMKSTESFFKSEDVETVTETHLSEVVEVSKERNSSVEQIQVTFKDLGSDDDQKAESDDKKAEISSEVIKKEEMDLDLKPREEILPKKTKKRKTKEHTKKRGKSETEEQNADEVKDIAQAVNSPVKENDTSYLRCNPSTTPHVERMEDYKVLKVLGEGSFGRALLVHHRISDQKYAMKEIRLPMSSSDVQNSRKEAILLAKMKHPNIVAYKESFEADGHLYIVMEYCDDGDLMQKIKHQGGNLFPEDTILHWFVQMCLGVKHIHDKRVLHRDIKSKNVFLTQSGKVKLGDFGSARLLAHPVSYACTYVGTPYYVPPEIWESLPYNNKSDIWSLGCILYELCTLRHPFQAKSWKHLILKICKGSYNPLPSHYSYELHYLIKQMFKRNPKNRPSASTILARSCLTRLIKNCLPSEMTNEFEQVFKETKKHEGNAARPKGSAMAGGSSNNKKENKQSKDESKRSPLERKNNTKDLSESTKERRKSDEEGGCVINYSENKPRKQWNKEAPQTLMNILSNADVSLAFKTYTIYKPEKNKLYIVMEYCDGGDLMKRINMQHGVLFDEDQFEGNSLHQLVLKICRGRFHPVSPNYSYDLRMLISQLFKISPRDRPSINSILRKPFLQKLVLRYLPSEPQTSRFKMAEVQESIRVHGHYGHYYDKLDNLQRKANAHDDLSHISQRFEEYYKLKGQVAPPPPPSDWPSEYLQRRFEAQQYKIKVEKQLGLRPSSADPYREQIQQQKIKEEHIKNHQQDMSRKNEMKEQEYLKQLQKIREEYQSDIKEFRFRAGVLQGGVKFEINLDVCVPEEDIIQEAEVLDKLSETLTFVDGENLKEKLVEVYEDHVDRALEELSGYQAESNDIDDTKENRKHWQAGAPQTLLNFLADADVTSVCPTMAENELDGRLTMLPPKENKEDDSETYAAVAVAGGRIEPRSDDEDT</sequence>
<dbReference type="InterPro" id="IPR008271">
    <property type="entry name" value="Ser/Thr_kinase_AS"/>
</dbReference>
<proteinExistence type="inferred from homology"/>
<evidence type="ECO:0000256" key="2">
    <source>
        <dbReference type="ARBA" id="ARBA00004245"/>
    </source>
</evidence>
<dbReference type="Pfam" id="PF15297">
    <property type="entry name" value="CKAP2_C"/>
    <property type="match status" value="1"/>
</dbReference>
<keyword evidence="7" id="KW-0723">Serine/threonine-protein kinase</keyword>
<evidence type="ECO:0000256" key="10">
    <source>
        <dbReference type="ARBA" id="ARBA00022723"/>
    </source>
</evidence>
<dbReference type="Gene3D" id="3.30.200.20">
    <property type="entry name" value="Phosphorylase Kinase, domain 1"/>
    <property type="match status" value="1"/>
</dbReference>
<evidence type="ECO:0000256" key="3">
    <source>
        <dbReference type="ARBA" id="ARBA00009468"/>
    </source>
</evidence>